<evidence type="ECO:0000259" key="1">
    <source>
        <dbReference type="Pfam" id="PF14399"/>
    </source>
</evidence>
<dbReference type="InterPro" id="IPR032369">
    <property type="entry name" value="DUF4872"/>
</dbReference>
<sequence>MRHIVNDFIHQAGVHCGSTALADVMRYNGFSLSEPICFGLACGLDFLYIESDTASPSRFFNGRTHTMEPVLFQNIGMDIHWQSGDEFPAAAIKQNLDKNIPVLALTDLHYLEYYNTKTHFSLHGIVIAGYDDERRVFFVADTERDGLQETSYDNLAHAMDSKEGSVPLANHWMAIEQIPAFDLVVSMQKAIVMNAKRMLQPPDQTSGLPALRSFASRMEKWDQLPDWKWVARFGYQVIEKRGTGGGAFRKMYATFLQEAEQLLKNESFRQLQPSVKMNQLSLKWTDLAMVLKEISESDQPDFTPAVSIAREIADSEQLFFENIELAFRA</sequence>
<name>A0A7I8DC97_9BACL</name>
<proteinExistence type="predicted"/>
<keyword evidence="4" id="KW-1185">Reference proteome</keyword>
<accession>A0A7I8DC97</accession>
<evidence type="ECO:0000313" key="4">
    <source>
        <dbReference type="Proteomes" id="UP000593802"/>
    </source>
</evidence>
<dbReference type="Pfam" id="PF16169">
    <property type="entry name" value="DUF4872"/>
    <property type="match status" value="1"/>
</dbReference>
<feature type="domain" description="DUF4872" evidence="2">
    <location>
        <begin position="154"/>
        <end position="322"/>
    </location>
</feature>
<gene>
    <name evidence="3" type="ORF">skT53_11250</name>
</gene>
<dbReference type="RefSeq" id="WP_200760173.1">
    <property type="nucleotide sequence ID" value="NZ_AP023366.1"/>
</dbReference>
<feature type="domain" description="Butirosin biosynthesis protein H N-terminal" evidence="1">
    <location>
        <begin position="15"/>
        <end position="142"/>
    </location>
</feature>
<evidence type="ECO:0008006" key="5">
    <source>
        <dbReference type="Google" id="ProtNLM"/>
    </source>
</evidence>
<dbReference type="InterPro" id="IPR026935">
    <property type="entry name" value="BtrH_N"/>
</dbReference>
<reference evidence="3 4" key="1">
    <citation type="submission" date="2020-08" db="EMBL/GenBank/DDBJ databases">
        <title>Complete Genome Sequence of Effusibacillus dendaii Strain skT53, Isolated from Farmland soil.</title>
        <authorList>
            <person name="Konishi T."/>
            <person name="Kawasaki H."/>
        </authorList>
    </citation>
    <scope>NUCLEOTIDE SEQUENCE [LARGE SCALE GENOMIC DNA]</scope>
    <source>
        <strain evidence="4">skT53</strain>
    </source>
</reference>
<dbReference type="Pfam" id="PF14399">
    <property type="entry name" value="BtrH_N"/>
    <property type="match status" value="1"/>
</dbReference>
<organism evidence="3 4">
    <name type="scientific">Effusibacillus dendaii</name>
    <dbReference type="NCBI Taxonomy" id="2743772"/>
    <lineage>
        <taxon>Bacteria</taxon>
        <taxon>Bacillati</taxon>
        <taxon>Bacillota</taxon>
        <taxon>Bacilli</taxon>
        <taxon>Bacillales</taxon>
        <taxon>Alicyclobacillaceae</taxon>
        <taxon>Effusibacillus</taxon>
    </lineage>
</organism>
<dbReference type="AlphaFoldDB" id="A0A7I8DC97"/>
<dbReference type="KEGG" id="eff:skT53_11250"/>
<dbReference type="Proteomes" id="UP000593802">
    <property type="component" value="Chromosome"/>
</dbReference>
<dbReference type="EMBL" id="AP023366">
    <property type="protein sequence ID" value="BCJ86140.1"/>
    <property type="molecule type" value="Genomic_DNA"/>
</dbReference>
<evidence type="ECO:0000313" key="3">
    <source>
        <dbReference type="EMBL" id="BCJ86140.1"/>
    </source>
</evidence>
<protein>
    <recommendedName>
        <fullName evidence="5">Peptidase</fullName>
    </recommendedName>
</protein>
<dbReference type="Gene3D" id="3.90.70.10">
    <property type="entry name" value="Cysteine proteinases"/>
    <property type="match status" value="1"/>
</dbReference>
<evidence type="ECO:0000259" key="2">
    <source>
        <dbReference type="Pfam" id="PF16169"/>
    </source>
</evidence>